<reference evidence="6 7" key="1">
    <citation type="journal article" date="2011" name="Genome Biol.">
        <title>Comparative genome sequence analysis underscores mycoparasitism as the ancestral life style of Trichoderma.</title>
        <authorList>
            <person name="Kubicek C.P."/>
            <person name="Herrera-Estrella A."/>
            <person name="Seidl-Seiboth V."/>
            <person name="Martinez D.A."/>
            <person name="Druzhinina I.S."/>
            <person name="Thon M."/>
            <person name="Zeilinger S."/>
            <person name="Casas-Flores S."/>
            <person name="Horwitz B.A."/>
            <person name="Mukherjee P.K."/>
            <person name="Mukherjee M."/>
            <person name="Kredics L."/>
            <person name="Alcaraz L.D."/>
            <person name="Aerts A."/>
            <person name="Antal Z."/>
            <person name="Atanasova L."/>
            <person name="Cervantes-Badillo M.G."/>
            <person name="Challacombe J."/>
            <person name="Chertkov O."/>
            <person name="McCluskey K."/>
            <person name="Coulpier F."/>
            <person name="Deshpande N."/>
            <person name="von Doehren H."/>
            <person name="Ebbole D.J."/>
            <person name="Esquivel-Naranjo E.U."/>
            <person name="Fekete E."/>
            <person name="Flipphi M."/>
            <person name="Glaser F."/>
            <person name="Gomez-Rodriguez E.Y."/>
            <person name="Gruber S."/>
            <person name="Han C."/>
            <person name="Henrissat B."/>
            <person name="Hermosa R."/>
            <person name="Hernandez-Onate M."/>
            <person name="Karaffa L."/>
            <person name="Kosti I."/>
            <person name="Le Crom S."/>
            <person name="Lindquist E."/>
            <person name="Lucas S."/>
            <person name="Luebeck M."/>
            <person name="Luebeck P.S."/>
            <person name="Margeot A."/>
            <person name="Metz B."/>
            <person name="Misra M."/>
            <person name="Nevalainen H."/>
            <person name="Omann M."/>
            <person name="Packer N."/>
            <person name="Perrone G."/>
            <person name="Uresti-Rivera E.E."/>
            <person name="Salamov A."/>
            <person name="Schmoll M."/>
            <person name="Seiboth B."/>
            <person name="Shapiro H."/>
            <person name="Sukno S."/>
            <person name="Tamayo-Ramos J.A."/>
            <person name="Tisch D."/>
            <person name="Wiest A."/>
            <person name="Wilkinson H.H."/>
            <person name="Zhang M."/>
            <person name="Coutinho P.M."/>
            <person name="Kenerley C.M."/>
            <person name="Monte E."/>
            <person name="Baker S.E."/>
            <person name="Grigoriev I.V."/>
        </authorList>
    </citation>
    <scope>NUCLEOTIDE SEQUENCE [LARGE SCALE GENOMIC DNA]</scope>
    <source>
        <strain evidence="7">Gv29-8 / FGSC 10586</strain>
    </source>
</reference>
<feature type="repeat" description="WD" evidence="3">
    <location>
        <begin position="1168"/>
        <end position="1208"/>
    </location>
</feature>
<comment type="caution">
    <text evidence="6">The sequence shown here is derived from an EMBL/GenBank/DDBJ whole genome shotgun (WGS) entry which is preliminary data.</text>
</comment>
<keyword evidence="2" id="KW-0677">Repeat</keyword>
<dbReference type="Pfam" id="PF24883">
    <property type="entry name" value="NPHP3_N"/>
    <property type="match status" value="1"/>
</dbReference>
<dbReference type="PANTHER" id="PTHR10039">
    <property type="entry name" value="AMELOGENIN"/>
    <property type="match status" value="1"/>
</dbReference>
<dbReference type="Pfam" id="PF22939">
    <property type="entry name" value="WHD_GPIID"/>
    <property type="match status" value="1"/>
</dbReference>
<evidence type="ECO:0000256" key="1">
    <source>
        <dbReference type="ARBA" id="ARBA00022574"/>
    </source>
</evidence>
<dbReference type="STRING" id="413071.G9NCP9"/>
<feature type="compositionally biased region" description="Pro residues" evidence="4">
    <location>
        <begin position="35"/>
        <end position="51"/>
    </location>
</feature>
<dbReference type="HOGENOM" id="CLU_000288_6_16_1"/>
<feature type="domain" description="NACHT" evidence="5">
    <location>
        <begin position="370"/>
        <end position="586"/>
    </location>
</feature>
<dbReference type="RefSeq" id="XP_013949672.1">
    <property type="nucleotide sequence ID" value="XM_014094197.1"/>
</dbReference>
<evidence type="ECO:0000313" key="7">
    <source>
        <dbReference type="Proteomes" id="UP000007115"/>
    </source>
</evidence>
<dbReference type="Gene3D" id="3.40.50.300">
    <property type="entry name" value="P-loop containing nucleotide triphosphate hydrolases"/>
    <property type="match status" value="1"/>
</dbReference>
<keyword evidence="1 3" id="KW-0853">WD repeat</keyword>
<dbReference type="Proteomes" id="UP000007115">
    <property type="component" value="Unassembled WGS sequence"/>
</dbReference>
<dbReference type="eggNOG" id="KOG0266">
    <property type="taxonomic scope" value="Eukaryota"/>
</dbReference>
<dbReference type="SUPFAM" id="SSF50978">
    <property type="entry name" value="WD40 repeat-like"/>
    <property type="match status" value="1"/>
</dbReference>
<protein>
    <recommendedName>
        <fullName evidence="5">NACHT domain-containing protein</fullName>
    </recommendedName>
</protein>
<dbReference type="SUPFAM" id="SSF52540">
    <property type="entry name" value="P-loop containing nucleoside triphosphate hydrolases"/>
    <property type="match status" value="1"/>
</dbReference>
<dbReference type="InterPro" id="IPR054471">
    <property type="entry name" value="GPIID_WHD"/>
</dbReference>
<feature type="region of interest" description="Disordered" evidence="4">
    <location>
        <begin position="12"/>
        <end position="54"/>
    </location>
</feature>
<dbReference type="InterPro" id="IPR007111">
    <property type="entry name" value="NACHT_NTPase"/>
</dbReference>
<dbReference type="SUPFAM" id="SSF101898">
    <property type="entry name" value="NHL repeat"/>
    <property type="match status" value="1"/>
</dbReference>
<dbReference type="SMART" id="SM00320">
    <property type="entry name" value="WD40"/>
    <property type="match status" value="8"/>
</dbReference>
<organism evidence="6 7">
    <name type="scientific">Hypocrea virens (strain Gv29-8 / FGSC 10586)</name>
    <name type="common">Gliocladium virens</name>
    <name type="synonym">Trichoderma virens</name>
    <dbReference type="NCBI Taxonomy" id="413071"/>
    <lineage>
        <taxon>Eukaryota</taxon>
        <taxon>Fungi</taxon>
        <taxon>Dikarya</taxon>
        <taxon>Ascomycota</taxon>
        <taxon>Pezizomycotina</taxon>
        <taxon>Sordariomycetes</taxon>
        <taxon>Hypocreomycetidae</taxon>
        <taxon>Hypocreales</taxon>
        <taxon>Hypocreaceae</taxon>
        <taxon>Trichoderma</taxon>
    </lineage>
</organism>
<dbReference type="InterPro" id="IPR056884">
    <property type="entry name" value="NPHP3-like_N"/>
</dbReference>
<dbReference type="Pfam" id="PF00400">
    <property type="entry name" value="WD40"/>
    <property type="match status" value="2"/>
</dbReference>
<keyword evidence="7" id="KW-1185">Reference proteome</keyword>
<dbReference type="GeneID" id="25788621"/>
<evidence type="ECO:0000259" key="5">
    <source>
        <dbReference type="PROSITE" id="PS50837"/>
    </source>
</evidence>
<dbReference type="EMBL" id="ABDF02000092">
    <property type="protein sequence ID" value="EHK15471.1"/>
    <property type="molecule type" value="Genomic_DNA"/>
</dbReference>
<sequence>MPRLLKRLKEKLSNTDTKKDDGAQAYVSPNFPSVPHEPVPNPKPAPNPKPNIEPRRLKGRLWNEAYEQLKSNNAELVESYEKILSTELLRSRHDSTEPAALANRIDGAYDERWKQMQMIVETALERKKERIAAKQKIGSGLATVSTAMGQAVRAVPEAAVAWTGVCFALEIISNSIQETTANHQGILYVVSRMDWYWHLAELLSDSNAIESASHPLRVQMEKHIIDLYQKLLLYQMKSVCRYYRLHGPAIWRDAIKADNWAAQLDDIRNAEVIVQEDSRIFNALETQRRLDEIDSASKLLQSEIQGIWPKIQEHILSKEEERCLKDLRITDPRDDKSRIEDTNGGLLQGAYGWAINHDDFIAWRDEKENHLLWIKGDPGKGKTMLLCGIIDELQSLNIKPCYFFCQATDPRLNNATAILRGLIYLLVDTNRQLLSHIQEKYEQGGAELFQDANSWIVLSQIFTKLLEDPTMEGQVFMIDALDECQTDLDRLLDLIVGRSASSHAKWIVSSRNWTGIEEKLGTISQKIRFSLELNEQSVSEAVSFYITHKTTRLKEAKGLDDETELVVRDYLINHARGTFLWVALVCKELLKMSVRKRHVVKKMAEFPSDLVPLYERMMQQIRESEDSDLCERILKLVAVVYRPVTLAELASLLNVEDKFSREDLEEIVASCGSFLVVRDDVVRFVHQSAQDFLLKDRMLVSELGGQHYTVFSKSLEILSMTLRRDMYDLHHPGALIEEYTPSHDHDVLRHAQYSCVYWVDHLKAVNDLEREKCMLSLQDNGVIHRFLKEKLLNWLEALILIKRMPDAARSVGILKKLLAPLQIYNSAIIFSPTSSMVRQMYEETEGPKWINTKPEMPVGWTARLQSLEGHETKVRMLDFSPDGTQLASGSRNGIVKIWDLETGACLHTFMCQRRLRRIVFSPQGQHLATISTEMVQIWNIVTSTCLYTFEDDVSVQNLAFSSDGLWLAAICYNPGIKNAIRTWDLGTGIELKTHNLRTDAWESTCTAFAPDGTHLALEIYDEILIFDTSTGTCLSKISGYPAIDLYELHFLATPTRLMSQYGDGSFRIWDSATGEYLRLLNLGWMPADGITALSPDGLLIASGYYEIEIWDMAIDSSMKILGKPDITVEAIVFSSDGTQLATASFSSTLVRCFIEIYDPLTGACLKQFEYETDTIACMVFSPDSRRLAAAGESSIEIWDVSSGVSLRRLDFGNRRYWADAMTFSSDGYLLAASIYLEDGIEIWDITTGESLRHISNPYTLESVQGTWILRGQQRVLWLPPEYRPIRIAIYDGFVILGCRRGIILRFQFAVGALDKVLV</sequence>
<dbReference type="InterPro" id="IPR015943">
    <property type="entry name" value="WD40/YVTN_repeat-like_dom_sf"/>
</dbReference>
<evidence type="ECO:0000256" key="3">
    <source>
        <dbReference type="PROSITE-ProRule" id="PRU00221"/>
    </source>
</evidence>
<evidence type="ECO:0000256" key="2">
    <source>
        <dbReference type="ARBA" id="ARBA00022737"/>
    </source>
</evidence>
<feature type="compositionally biased region" description="Basic and acidic residues" evidence="4">
    <location>
        <begin position="12"/>
        <end position="22"/>
    </location>
</feature>
<accession>G9NCP9</accession>
<dbReference type="PROSITE" id="PS50837">
    <property type="entry name" value="NACHT"/>
    <property type="match status" value="1"/>
</dbReference>
<dbReference type="Gene3D" id="2.130.10.10">
    <property type="entry name" value="YVTN repeat-like/Quinoprotein amine dehydrogenase"/>
    <property type="match status" value="2"/>
</dbReference>
<gene>
    <name evidence="6" type="ORF">TRIVIDRAFT_165017</name>
</gene>
<dbReference type="Pfam" id="PF17100">
    <property type="entry name" value="NACHT_N"/>
    <property type="match status" value="1"/>
</dbReference>
<dbReference type="PROSITE" id="PS50082">
    <property type="entry name" value="WD_REPEATS_2"/>
    <property type="match status" value="2"/>
</dbReference>
<proteinExistence type="predicted"/>
<name>G9NCP9_HYPVG</name>
<feature type="repeat" description="WD" evidence="3">
    <location>
        <begin position="867"/>
        <end position="908"/>
    </location>
</feature>
<dbReference type="PROSITE" id="PS50294">
    <property type="entry name" value="WD_REPEATS_REGION"/>
    <property type="match status" value="1"/>
</dbReference>
<dbReference type="InterPro" id="IPR019775">
    <property type="entry name" value="WD40_repeat_CS"/>
</dbReference>
<dbReference type="VEuPathDB" id="FungiDB:TRIVIDRAFT_165017"/>
<evidence type="ECO:0000313" key="6">
    <source>
        <dbReference type="EMBL" id="EHK15471.1"/>
    </source>
</evidence>
<dbReference type="InParanoid" id="G9NCP9"/>
<dbReference type="OrthoDB" id="538223at2759"/>
<evidence type="ECO:0000256" key="4">
    <source>
        <dbReference type="SAM" id="MobiDB-lite"/>
    </source>
</evidence>
<dbReference type="InterPro" id="IPR031359">
    <property type="entry name" value="NACHT_N"/>
</dbReference>
<dbReference type="InterPro" id="IPR036322">
    <property type="entry name" value="WD40_repeat_dom_sf"/>
</dbReference>
<dbReference type="InterPro" id="IPR027417">
    <property type="entry name" value="P-loop_NTPase"/>
</dbReference>
<dbReference type="OMA" id="HAKWIVS"/>
<dbReference type="InterPro" id="IPR001680">
    <property type="entry name" value="WD40_rpt"/>
</dbReference>
<dbReference type="PROSITE" id="PS00678">
    <property type="entry name" value="WD_REPEATS_1"/>
    <property type="match status" value="1"/>
</dbReference>